<sequence length="62" mass="6921">MRAVVSRIAPVIGRRLLLKVAGIGVRTHTATENLMVRSFPPIPCSLLSHRCFSIQPNFLKNH</sequence>
<accession>A0A7Z9BXJ5</accession>
<gene>
    <name evidence="1" type="ORF">PL8927_830008</name>
</gene>
<keyword evidence="2" id="KW-1185">Reference proteome</keyword>
<organism evidence="1 2">
    <name type="scientific">Planktothrix serta PCC 8927</name>
    <dbReference type="NCBI Taxonomy" id="671068"/>
    <lineage>
        <taxon>Bacteria</taxon>
        <taxon>Bacillati</taxon>
        <taxon>Cyanobacteriota</taxon>
        <taxon>Cyanophyceae</taxon>
        <taxon>Oscillatoriophycideae</taxon>
        <taxon>Oscillatoriales</taxon>
        <taxon>Microcoleaceae</taxon>
        <taxon>Planktothrix</taxon>
    </lineage>
</organism>
<evidence type="ECO:0000313" key="1">
    <source>
        <dbReference type="EMBL" id="VXD24578.1"/>
    </source>
</evidence>
<evidence type="ECO:0000313" key="2">
    <source>
        <dbReference type="Proteomes" id="UP000184550"/>
    </source>
</evidence>
<proteinExistence type="predicted"/>
<dbReference type="AlphaFoldDB" id="A0A7Z9BXJ5"/>
<dbReference type="EMBL" id="CZCU02000161">
    <property type="protein sequence ID" value="VXD24578.1"/>
    <property type="molecule type" value="Genomic_DNA"/>
</dbReference>
<protein>
    <submittedName>
        <fullName evidence="1">Uncharacterized protein</fullName>
    </submittedName>
</protein>
<dbReference type="Proteomes" id="UP000184550">
    <property type="component" value="Unassembled WGS sequence"/>
</dbReference>
<name>A0A7Z9BXJ5_9CYAN</name>
<comment type="caution">
    <text evidence="1">The sequence shown here is derived from an EMBL/GenBank/DDBJ whole genome shotgun (WGS) entry which is preliminary data.</text>
</comment>
<reference evidence="1" key="1">
    <citation type="submission" date="2019-10" db="EMBL/GenBank/DDBJ databases">
        <authorList>
            <consortium name="Genoscope - CEA"/>
            <person name="William W."/>
        </authorList>
    </citation>
    <scope>NUCLEOTIDE SEQUENCE [LARGE SCALE GENOMIC DNA]</scope>
    <source>
        <strain evidence="1">BBR_PRJEB10992</strain>
    </source>
</reference>